<dbReference type="Gene3D" id="3.40.50.2300">
    <property type="match status" value="2"/>
</dbReference>
<dbReference type="GO" id="GO:0006865">
    <property type="term" value="P:amino acid transport"/>
    <property type="evidence" value="ECO:0007669"/>
    <property type="project" value="UniProtKB-KW"/>
</dbReference>
<dbReference type="PANTHER" id="PTHR30483">
    <property type="entry name" value="LEUCINE-SPECIFIC-BINDING PROTEIN"/>
    <property type="match status" value="1"/>
</dbReference>
<evidence type="ECO:0000259" key="5">
    <source>
        <dbReference type="Pfam" id="PF13458"/>
    </source>
</evidence>
<dbReference type="SUPFAM" id="SSF53822">
    <property type="entry name" value="Periplasmic binding protein-like I"/>
    <property type="match status" value="1"/>
</dbReference>
<organism evidence="6 7">
    <name type="scientific">Sphingobium algorifonticola</name>
    <dbReference type="NCBI Taxonomy" id="2008318"/>
    <lineage>
        <taxon>Bacteria</taxon>
        <taxon>Pseudomonadati</taxon>
        <taxon>Pseudomonadota</taxon>
        <taxon>Alphaproteobacteria</taxon>
        <taxon>Sphingomonadales</taxon>
        <taxon>Sphingomonadaceae</taxon>
        <taxon>Sphingobium</taxon>
    </lineage>
</organism>
<keyword evidence="7" id="KW-1185">Reference proteome</keyword>
<evidence type="ECO:0000256" key="1">
    <source>
        <dbReference type="ARBA" id="ARBA00010062"/>
    </source>
</evidence>
<dbReference type="Proteomes" id="UP000282977">
    <property type="component" value="Unassembled WGS sequence"/>
</dbReference>
<dbReference type="CDD" id="cd06339">
    <property type="entry name" value="PBP1_YraM_LppC_lipoprotein-like"/>
    <property type="match status" value="1"/>
</dbReference>
<name>A0A437JBU9_9SPHN</name>
<dbReference type="AlphaFoldDB" id="A0A437JBU9"/>
<dbReference type="InterPro" id="IPR028081">
    <property type="entry name" value="Leu-bd"/>
</dbReference>
<sequence>MTERDAGPQAGILPAAKRGARIAFAISALTVAGCQTIVPRGTQPGGPAGPADPVEPRPVEPGLPSDSQRHRVALLVPMTGANAGVGQSIANATTLALLDTKAEKVRITTYDTGAGAAAATARALAEGNRLILGPLMAEDARIVGPIAQKAGVPVISFSNDTSVAGNGVYLMGYSPTQSIERVVTFARSKGMSRFAALVPRGTYGERAGTSLLRAVEGAGGTVVSMQPFDRAPASITAAVRKLDAASPYDAVLIADGGRIALQAAPVLRKSVKGARAQLLGTELWNTESAIAGSPALRGAWFASVSDGLYGQLATRYRARFGTTPFRLSSLGYDAVLLTVRIAQDWKVGTAFPARRLADAGGFAGIDGAFRFGRTGIAERALEVSQVNAGSFSVVDPAPKGFGE</sequence>
<dbReference type="Pfam" id="PF13458">
    <property type="entry name" value="Peripla_BP_6"/>
    <property type="match status" value="1"/>
</dbReference>
<evidence type="ECO:0000256" key="4">
    <source>
        <dbReference type="SAM" id="MobiDB-lite"/>
    </source>
</evidence>
<keyword evidence="3" id="KW-0029">Amino-acid transport</keyword>
<evidence type="ECO:0000313" key="7">
    <source>
        <dbReference type="Proteomes" id="UP000282977"/>
    </source>
</evidence>
<accession>A0A437JBU9</accession>
<protein>
    <submittedName>
        <fullName evidence="6">Penicillin-binding protein activator</fullName>
    </submittedName>
</protein>
<evidence type="ECO:0000256" key="2">
    <source>
        <dbReference type="ARBA" id="ARBA00022729"/>
    </source>
</evidence>
<feature type="region of interest" description="Disordered" evidence="4">
    <location>
        <begin position="39"/>
        <end position="66"/>
    </location>
</feature>
<feature type="domain" description="Leucine-binding protein" evidence="5">
    <location>
        <begin position="71"/>
        <end position="388"/>
    </location>
</feature>
<dbReference type="OrthoDB" id="7210494at2"/>
<dbReference type="RefSeq" id="WP_127688786.1">
    <property type="nucleotide sequence ID" value="NZ_RZUL01000001.1"/>
</dbReference>
<dbReference type="InterPro" id="IPR028082">
    <property type="entry name" value="Peripla_BP_I"/>
</dbReference>
<evidence type="ECO:0000313" key="6">
    <source>
        <dbReference type="EMBL" id="RVT43250.1"/>
    </source>
</evidence>
<dbReference type="EMBL" id="RZUL01000001">
    <property type="protein sequence ID" value="RVT43250.1"/>
    <property type="molecule type" value="Genomic_DNA"/>
</dbReference>
<dbReference type="PANTHER" id="PTHR30483:SF6">
    <property type="entry name" value="PERIPLASMIC BINDING PROTEIN OF ABC TRANSPORTER FOR NATURAL AMINO ACIDS"/>
    <property type="match status" value="1"/>
</dbReference>
<dbReference type="InterPro" id="IPR051010">
    <property type="entry name" value="BCAA_transport"/>
</dbReference>
<reference evidence="6 7" key="1">
    <citation type="submission" date="2019-01" db="EMBL/GenBank/DDBJ databases">
        <authorList>
            <person name="Chen W.-M."/>
        </authorList>
    </citation>
    <scope>NUCLEOTIDE SEQUENCE [LARGE SCALE GENOMIC DNA]</scope>
    <source>
        <strain evidence="6 7">TLA-22</strain>
    </source>
</reference>
<dbReference type="PROSITE" id="PS51257">
    <property type="entry name" value="PROKAR_LIPOPROTEIN"/>
    <property type="match status" value="1"/>
</dbReference>
<keyword evidence="3" id="KW-0813">Transport</keyword>
<comment type="caution">
    <text evidence="6">The sequence shown here is derived from an EMBL/GenBank/DDBJ whole genome shotgun (WGS) entry which is preliminary data.</text>
</comment>
<comment type="similarity">
    <text evidence="1">Belongs to the leucine-binding protein family.</text>
</comment>
<evidence type="ECO:0000256" key="3">
    <source>
        <dbReference type="ARBA" id="ARBA00022970"/>
    </source>
</evidence>
<proteinExistence type="inferred from homology"/>
<keyword evidence="2" id="KW-0732">Signal</keyword>
<gene>
    <name evidence="6" type="ORF">ENE74_01025</name>
</gene>